<dbReference type="SMART" id="SM00636">
    <property type="entry name" value="Glyco_18"/>
    <property type="match status" value="1"/>
</dbReference>
<keyword evidence="5" id="KW-0964">Secreted</keyword>
<keyword evidence="13" id="KW-0472">Membrane</keyword>
<dbReference type="Gene3D" id="3.20.20.80">
    <property type="entry name" value="Glycosidases"/>
    <property type="match status" value="1"/>
</dbReference>
<gene>
    <name evidence="15" type="ORF">CCHR01_18464</name>
</gene>
<dbReference type="InterPro" id="IPR017853">
    <property type="entry name" value="GH"/>
</dbReference>
<keyword evidence="7" id="KW-0146">Chitin degradation</keyword>
<dbReference type="Gene3D" id="3.10.50.10">
    <property type="match status" value="1"/>
</dbReference>
<evidence type="ECO:0000256" key="9">
    <source>
        <dbReference type="ARBA" id="ARBA00023295"/>
    </source>
</evidence>
<feature type="transmembrane region" description="Helical" evidence="13">
    <location>
        <begin position="31"/>
        <end position="49"/>
    </location>
</feature>
<keyword evidence="13" id="KW-0812">Transmembrane</keyword>
<evidence type="ECO:0000256" key="4">
    <source>
        <dbReference type="ARBA" id="ARBA00012729"/>
    </source>
</evidence>
<evidence type="ECO:0000256" key="5">
    <source>
        <dbReference type="ARBA" id="ARBA00022525"/>
    </source>
</evidence>
<dbReference type="InterPro" id="IPR050314">
    <property type="entry name" value="Glycosyl_Hydrlase_18"/>
</dbReference>
<dbReference type="InterPro" id="IPR001579">
    <property type="entry name" value="Glyco_hydro_18_chit_AS"/>
</dbReference>
<dbReference type="SUPFAM" id="SSF51445">
    <property type="entry name" value="(Trans)glycosidases"/>
    <property type="match status" value="1"/>
</dbReference>
<dbReference type="AlphaFoldDB" id="A0AAD9A2F9"/>
<sequence>MTAAPATAARPPLPLPRAAPSTSTSTSLSRLAFFIFSIITVSSFIQPVMCDNGFVNMIYYPNWHAYKGQTPAKMELNLVTHVLYSFIGVNTDGSLQAIDSHADNDLVVDGSPGALMALAKVKAANPGLKTLISVGGANNSREFPVMAASAEARTRFAKAIHEFVDKYQFNGVDIDWEHPTDPTMGSNYIALLEAVRAEMPAGRYQLTSALPPAQWTLRNFDGKRAAAVLDYMNLMCYDLTGPWASVSGNHAQLFASSTLATKDAELKLACSDGVEYLTANGFPSRKIVMGIPVYARTFPSAKGPGQSPTGSGEMDYSELPQEWVDKASVDETAIAASYVDPVNGFVTFDTPRVVTLKANYAKMKKLGGLMYWTGSGDRSGKDSLVQAGWNALYGKVLGPTAKAALRSASSV</sequence>
<comment type="subcellular location">
    <subcellularLocation>
        <location evidence="2">Secreted</location>
    </subcellularLocation>
</comment>
<organism evidence="15 16">
    <name type="scientific">Colletotrichum chrysophilum</name>
    <dbReference type="NCBI Taxonomy" id="1836956"/>
    <lineage>
        <taxon>Eukaryota</taxon>
        <taxon>Fungi</taxon>
        <taxon>Dikarya</taxon>
        <taxon>Ascomycota</taxon>
        <taxon>Pezizomycotina</taxon>
        <taxon>Sordariomycetes</taxon>
        <taxon>Hypocreomycetidae</taxon>
        <taxon>Glomerellales</taxon>
        <taxon>Glomerellaceae</taxon>
        <taxon>Colletotrichum</taxon>
        <taxon>Colletotrichum gloeosporioides species complex</taxon>
    </lineage>
</organism>
<evidence type="ECO:0000313" key="15">
    <source>
        <dbReference type="EMBL" id="KAK1838912.1"/>
    </source>
</evidence>
<comment type="caution">
    <text evidence="15">The sequence shown here is derived from an EMBL/GenBank/DDBJ whole genome shotgun (WGS) entry which is preliminary data.</text>
</comment>
<evidence type="ECO:0000256" key="12">
    <source>
        <dbReference type="SAM" id="MobiDB-lite"/>
    </source>
</evidence>
<dbReference type="PROSITE" id="PS01095">
    <property type="entry name" value="GH18_1"/>
    <property type="match status" value="1"/>
</dbReference>
<evidence type="ECO:0000256" key="6">
    <source>
        <dbReference type="ARBA" id="ARBA00022801"/>
    </source>
</evidence>
<dbReference type="InterPro" id="IPR029070">
    <property type="entry name" value="Chitinase_insertion_sf"/>
</dbReference>
<accession>A0AAD9A2F9</accession>
<feature type="domain" description="GH18" evidence="14">
    <location>
        <begin position="54"/>
        <end position="395"/>
    </location>
</feature>
<keyword evidence="16" id="KW-1185">Reference proteome</keyword>
<keyword evidence="8" id="KW-0119">Carbohydrate metabolism</keyword>
<dbReference type="PROSITE" id="PS51910">
    <property type="entry name" value="GH18_2"/>
    <property type="match status" value="1"/>
</dbReference>
<evidence type="ECO:0000313" key="16">
    <source>
        <dbReference type="Proteomes" id="UP001243330"/>
    </source>
</evidence>
<evidence type="ECO:0000256" key="8">
    <source>
        <dbReference type="ARBA" id="ARBA00023277"/>
    </source>
</evidence>
<dbReference type="GO" id="GO:0008061">
    <property type="term" value="F:chitin binding"/>
    <property type="evidence" value="ECO:0007669"/>
    <property type="project" value="InterPro"/>
</dbReference>
<keyword evidence="13" id="KW-1133">Transmembrane helix</keyword>
<evidence type="ECO:0000256" key="10">
    <source>
        <dbReference type="ARBA" id="ARBA00023326"/>
    </source>
</evidence>
<keyword evidence="6 11" id="KW-0378">Hydrolase</keyword>
<comment type="similarity">
    <text evidence="3">Belongs to the glycosyl hydrolase 18 family. Chitinase class V subfamily.</text>
</comment>
<name>A0AAD9A2F9_9PEZI</name>
<dbReference type="PANTHER" id="PTHR11177">
    <property type="entry name" value="CHITINASE"/>
    <property type="match status" value="1"/>
</dbReference>
<keyword evidence="9 11" id="KW-0326">Glycosidase</keyword>
<evidence type="ECO:0000256" key="3">
    <source>
        <dbReference type="ARBA" id="ARBA00008682"/>
    </source>
</evidence>
<dbReference type="EC" id="3.2.1.14" evidence="4"/>
<evidence type="ECO:0000259" key="14">
    <source>
        <dbReference type="PROSITE" id="PS51910"/>
    </source>
</evidence>
<dbReference type="EMBL" id="JAQOWY010000748">
    <property type="protein sequence ID" value="KAK1838912.1"/>
    <property type="molecule type" value="Genomic_DNA"/>
</dbReference>
<feature type="region of interest" description="Disordered" evidence="12">
    <location>
        <begin position="1"/>
        <end position="22"/>
    </location>
</feature>
<evidence type="ECO:0000256" key="2">
    <source>
        <dbReference type="ARBA" id="ARBA00004613"/>
    </source>
</evidence>
<evidence type="ECO:0000256" key="1">
    <source>
        <dbReference type="ARBA" id="ARBA00000822"/>
    </source>
</evidence>
<keyword evidence="10" id="KW-0624">Polysaccharide degradation</keyword>
<evidence type="ECO:0000256" key="13">
    <source>
        <dbReference type="SAM" id="Phobius"/>
    </source>
</evidence>
<evidence type="ECO:0000256" key="7">
    <source>
        <dbReference type="ARBA" id="ARBA00023024"/>
    </source>
</evidence>
<protein>
    <recommendedName>
        <fullName evidence="4">chitinase</fullName>
        <ecNumber evidence="4">3.2.1.14</ecNumber>
    </recommendedName>
</protein>
<dbReference type="GO" id="GO:0006032">
    <property type="term" value="P:chitin catabolic process"/>
    <property type="evidence" value="ECO:0007669"/>
    <property type="project" value="UniProtKB-KW"/>
</dbReference>
<comment type="catalytic activity">
    <reaction evidence="1">
        <text>Random endo-hydrolysis of N-acetyl-beta-D-glucosaminide (1-&gt;4)-beta-linkages in chitin and chitodextrins.</text>
        <dbReference type="EC" id="3.2.1.14"/>
    </reaction>
</comment>
<dbReference type="InterPro" id="IPR011583">
    <property type="entry name" value="Chitinase_II/V-like_cat"/>
</dbReference>
<dbReference type="PANTHER" id="PTHR11177:SF228">
    <property type="entry name" value="CHITINASE"/>
    <property type="match status" value="1"/>
</dbReference>
<dbReference type="Proteomes" id="UP001243330">
    <property type="component" value="Unassembled WGS sequence"/>
</dbReference>
<dbReference type="GO" id="GO:0008843">
    <property type="term" value="F:endochitinase activity"/>
    <property type="evidence" value="ECO:0007669"/>
    <property type="project" value="UniProtKB-EC"/>
</dbReference>
<dbReference type="InterPro" id="IPR001223">
    <property type="entry name" value="Glyco_hydro18_cat"/>
</dbReference>
<proteinExistence type="inferred from homology"/>
<evidence type="ECO:0000256" key="11">
    <source>
        <dbReference type="RuleBase" id="RU000489"/>
    </source>
</evidence>
<reference evidence="15" key="1">
    <citation type="submission" date="2023-01" db="EMBL/GenBank/DDBJ databases">
        <title>Colletotrichum chrysophilum M932 genome sequence.</title>
        <authorList>
            <person name="Baroncelli R."/>
        </authorList>
    </citation>
    <scope>NUCLEOTIDE SEQUENCE</scope>
    <source>
        <strain evidence="15">M932</strain>
    </source>
</reference>
<dbReference type="GO" id="GO:0000272">
    <property type="term" value="P:polysaccharide catabolic process"/>
    <property type="evidence" value="ECO:0007669"/>
    <property type="project" value="UniProtKB-KW"/>
</dbReference>
<feature type="compositionally biased region" description="Low complexity" evidence="12">
    <location>
        <begin position="1"/>
        <end position="10"/>
    </location>
</feature>
<dbReference type="Pfam" id="PF00704">
    <property type="entry name" value="Glyco_hydro_18"/>
    <property type="match status" value="1"/>
</dbReference>
<dbReference type="GO" id="GO:0005576">
    <property type="term" value="C:extracellular region"/>
    <property type="evidence" value="ECO:0007669"/>
    <property type="project" value="UniProtKB-SubCell"/>
</dbReference>